<evidence type="ECO:0000313" key="1">
    <source>
        <dbReference type="EMBL" id="CAG8754422.1"/>
    </source>
</evidence>
<protein>
    <submittedName>
        <fullName evidence="1">10875_t:CDS:1</fullName>
    </submittedName>
</protein>
<dbReference type="EMBL" id="CAJVPT010055026">
    <property type="protein sequence ID" value="CAG8754422.1"/>
    <property type="molecule type" value="Genomic_DNA"/>
</dbReference>
<comment type="caution">
    <text evidence="1">The sequence shown here is derived from an EMBL/GenBank/DDBJ whole genome shotgun (WGS) entry which is preliminary data.</text>
</comment>
<sequence>VLRGTVNPSSGAPVTIILFPMPVNAANADLQSQIALARYTSAPNLNSLPGKPTSPQAASNIQTSSLIGSAPGSSNPIGQSMPTNLPAVVNPYGAHGNNAIPVNHHNPPGQGAINAGIGLTNASDPASILANNRKIVQILNKMGGTDLIKNLMESNSLHQQDLRQNPRVMEQVRTLLSQHQNQLSRNSISGLSNPNNPSSTAAGLGAPGGTGMTNTSLSHQDLQASLAARSGVQTLGQSGATTANVGGIYNAGSVNTLQQQRQLMAALTNRNMSTGGNPAASNPMLAGNNSANMFNTMGSFNAGLGGGMNINSGGISNMTLNNNMS</sequence>
<accession>A0ACA9QJN2</accession>
<keyword evidence="2" id="KW-1185">Reference proteome</keyword>
<name>A0ACA9QJN2_9GLOM</name>
<organism evidence="1 2">
    <name type="scientific">Acaulospora colombiana</name>
    <dbReference type="NCBI Taxonomy" id="27376"/>
    <lineage>
        <taxon>Eukaryota</taxon>
        <taxon>Fungi</taxon>
        <taxon>Fungi incertae sedis</taxon>
        <taxon>Mucoromycota</taxon>
        <taxon>Glomeromycotina</taxon>
        <taxon>Glomeromycetes</taxon>
        <taxon>Diversisporales</taxon>
        <taxon>Acaulosporaceae</taxon>
        <taxon>Acaulospora</taxon>
    </lineage>
</organism>
<evidence type="ECO:0000313" key="2">
    <source>
        <dbReference type="Proteomes" id="UP000789525"/>
    </source>
</evidence>
<feature type="non-terminal residue" evidence="1">
    <location>
        <position position="325"/>
    </location>
</feature>
<gene>
    <name evidence="1" type="ORF">ACOLOM_LOCUS12873</name>
</gene>
<reference evidence="1" key="1">
    <citation type="submission" date="2021-06" db="EMBL/GenBank/DDBJ databases">
        <authorList>
            <person name="Kallberg Y."/>
            <person name="Tangrot J."/>
            <person name="Rosling A."/>
        </authorList>
    </citation>
    <scope>NUCLEOTIDE SEQUENCE</scope>
    <source>
        <strain evidence="1">CL356</strain>
    </source>
</reference>
<dbReference type="Proteomes" id="UP000789525">
    <property type="component" value="Unassembled WGS sequence"/>
</dbReference>
<feature type="non-terminal residue" evidence="1">
    <location>
        <position position="1"/>
    </location>
</feature>
<proteinExistence type="predicted"/>